<keyword evidence="3 13" id="KW-0639">Primosome</keyword>
<organism evidence="15 16">
    <name type="scientific">Scytonema hofmannii PCC 7110</name>
    <dbReference type="NCBI Taxonomy" id="128403"/>
    <lineage>
        <taxon>Bacteria</taxon>
        <taxon>Bacillati</taxon>
        <taxon>Cyanobacteriota</taxon>
        <taxon>Cyanophyceae</taxon>
        <taxon>Nostocales</taxon>
        <taxon>Scytonemataceae</taxon>
        <taxon>Scytonema</taxon>
    </lineage>
</organism>
<reference evidence="15 16" key="1">
    <citation type="journal article" date="2013" name="Genome Biol. Evol.">
        <title>Genomes of Stigonematalean cyanobacteria (subsection V) and the evolution of oxygenic photosynthesis from prokaryotes to plastids.</title>
        <authorList>
            <person name="Dagan T."/>
            <person name="Roettger M."/>
            <person name="Stucken K."/>
            <person name="Landan G."/>
            <person name="Koch R."/>
            <person name="Major P."/>
            <person name="Gould S.B."/>
            <person name="Goremykin V.V."/>
            <person name="Rippka R."/>
            <person name="Tandeau de Marsac N."/>
            <person name="Gugger M."/>
            <person name="Lockhart P.J."/>
            <person name="Allen J.F."/>
            <person name="Brune I."/>
            <person name="Maus I."/>
            <person name="Puhler A."/>
            <person name="Martin W.F."/>
        </authorList>
    </citation>
    <scope>NUCLEOTIDE SEQUENCE [LARGE SCALE GENOMIC DNA]</scope>
    <source>
        <strain evidence="15 16">PCC 7110</strain>
    </source>
</reference>
<protein>
    <recommendedName>
        <fullName evidence="12 13">Replicative DNA helicase</fullName>
        <ecNumber evidence="12 13">5.6.2.3</ecNumber>
    </recommendedName>
</protein>
<name>A0A139WR10_9CYAN</name>
<keyword evidence="7 13" id="KW-0347">Helicase</keyword>
<evidence type="ECO:0000256" key="13">
    <source>
        <dbReference type="RuleBase" id="RU362085"/>
    </source>
</evidence>
<evidence type="ECO:0000256" key="2">
    <source>
        <dbReference type="ARBA" id="ARBA00011643"/>
    </source>
</evidence>
<evidence type="ECO:0000256" key="6">
    <source>
        <dbReference type="ARBA" id="ARBA00022801"/>
    </source>
</evidence>
<dbReference type="FunFam" id="1.10.860.10:FF:000001">
    <property type="entry name" value="Replicative DNA helicase"/>
    <property type="match status" value="1"/>
</dbReference>
<keyword evidence="16" id="KW-1185">Reference proteome</keyword>
<dbReference type="Gene3D" id="3.40.50.300">
    <property type="entry name" value="P-loop containing nucleotide triphosphate hydrolases"/>
    <property type="match status" value="1"/>
</dbReference>
<evidence type="ECO:0000256" key="5">
    <source>
        <dbReference type="ARBA" id="ARBA00022741"/>
    </source>
</evidence>
<dbReference type="InterPro" id="IPR016136">
    <property type="entry name" value="DNA_helicase_N/primase_C"/>
</dbReference>
<evidence type="ECO:0000256" key="3">
    <source>
        <dbReference type="ARBA" id="ARBA00022515"/>
    </source>
</evidence>
<dbReference type="RefSeq" id="WP_017741074.1">
    <property type="nucleotide sequence ID" value="NZ_KQ976355.1"/>
</dbReference>
<dbReference type="PANTHER" id="PTHR30153:SF2">
    <property type="entry name" value="REPLICATIVE DNA HELICASE"/>
    <property type="match status" value="1"/>
</dbReference>
<dbReference type="GO" id="GO:0043139">
    <property type="term" value="F:5'-3' DNA helicase activity"/>
    <property type="evidence" value="ECO:0007669"/>
    <property type="project" value="UniProtKB-EC"/>
</dbReference>
<dbReference type="GO" id="GO:0016887">
    <property type="term" value="F:ATP hydrolysis activity"/>
    <property type="evidence" value="ECO:0007669"/>
    <property type="project" value="RHEA"/>
</dbReference>
<evidence type="ECO:0000256" key="11">
    <source>
        <dbReference type="ARBA" id="ARBA00048954"/>
    </source>
</evidence>
<dbReference type="GO" id="GO:0003677">
    <property type="term" value="F:DNA binding"/>
    <property type="evidence" value="ECO:0007669"/>
    <property type="project" value="UniProtKB-UniRule"/>
</dbReference>
<feature type="domain" description="SF4 helicase" evidence="14">
    <location>
        <begin position="169"/>
        <end position="452"/>
    </location>
</feature>
<dbReference type="GO" id="GO:0005524">
    <property type="term" value="F:ATP binding"/>
    <property type="evidence" value="ECO:0007669"/>
    <property type="project" value="UniProtKB-UniRule"/>
</dbReference>
<dbReference type="SUPFAM" id="SSF52540">
    <property type="entry name" value="P-loop containing nucleoside triphosphate hydrolases"/>
    <property type="match status" value="1"/>
</dbReference>
<evidence type="ECO:0000256" key="10">
    <source>
        <dbReference type="ARBA" id="ARBA00023235"/>
    </source>
</evidence>
<dbReference type="Pfam" id="PF00772">
    <property type="entry name" value="DnaB"/>
    <property type="match status" value="1"/>
</dbReference>
<dbReference type="GO" id="GO:0006269">
    <property type="term" value="P:DNA replication, synthesis of primer"/>
    <property type="evidence" value="ECO:0007669"/>
    <property type="project" value="UniProtKB-UniRule"/>
</dbReference>
<keyword evidence="8 13" id="KW-0067">ATP-binding</keyword>
<dbReference type="PANTHER" id="PTHR30153">
    <property type="entry name" value="REPLICATIVE DNA HELICASE DNAB"/>
    <property type="match status" value="1"/>
</dbReference>
<dbReference type="SUPFAM" id="SSF48024">
    <property type="entry name" value="N-terminal domain of DnaB helicase"/>
    <property type="match status" value="1"/>
</dbReference>
<evidence type="ECO:0000256" key="1">
    <source>
        <dbReference type="ARBA" id="ARBA00008428"/>
    </source>
</evidence>
<dbReference type="OrthoDB" id="9773982at2"/>
<keyword evidence="5 13" id="KW-0547">Nucleotide-binding</keyword>
<evidence type="ECO:0000259" key="14">
    <source>
        <dbReference type="PROSITE" id="PS51199"/>
    </source>
</evidence>
<keyword evidence="10" id="KW-0413">Isomerase</keyword>
<keyword evidence="9 13" id="KW-0238">DNA-binding</keyword>
<dbReference type="GO" id="GO:1990077">
    <property type="term" value="C:primosome complex"/>
    <property type="evidence" value="ECO:0007669"/>
    <property type="project" value="UniProtKB-UniRule"/>
</dbReference>
<evidence type="ECO:0000256" key="7">
    <source>
        <dbReference type="ARBA" id="ARBA00022806"/>
    </source>
</evidence>
<dbReference type="Proteomes" id="UP000076925">
    <property type="component" value="Unassembled WGS sequence"/>
</dbReference>
<comment type="catalytic activity">
    <reaction evidence="11 13">
        <text>ATP + H2O = ADP + phosphate + H(+)</text>
        <dbReference type="Rhea" id="RHEA:13065"/>
        <dbReference type="ChEBI" id="CHEBI:15377"/>
        <dbReference type="ChEBI" id="CHEBI:15378"/>
        <dbReference type="ChEBI" id="CHEBI:30616"/>
        <dbReference type="ChEBI" id="CHEBI:43474"/>
        <dbReference type="ChEBI" id="CHEBI:456216"/>
        <dbReference type="EC" id="5.6.2.3"/>
    </reaction>
</comment>
<evidence type="ECO:0000256" key="8">
    <source>
        <dbReference type="ARBA" id="ARBA00022840"/>
    </source>
</evidence>
<gene>
    <name evidence="15" type="ORF">WA1_50120</name>
</gene>
<comment type="subunit">
    <text evidence="2">Homohexamer.</text>
</comment>
<keyword evidence="6 13" id="KW-0378">Hydrolase</keyword>
<dbReference type="InterPro" id="IPR007694">
    <property type="entry name" value="DNA_helicase_DnaB-like_C"/>
</dbReference>
<keyword evidence="4 13" id="KW-0235">DNA replication</keyword>
<dbReference type="Pfam" id="PF03796">
    <property type="entry name" value="DnaB_C"/>
    <property type="match status" value="1"/>
</dbReference>
<dbReference type="InterPro" id="IPR007693">
    <property type="entry name" value="DNA_helicase_DnaB-like_N"/>
</dbReference>
<dbReference type="CDD" id="cd00984">
    <property type="entry name" value="DnaB_C"/>
    <property type="match status" value="1"/>
</dbReference>
<sequence length="452" mass="50478">MSERLPPQNIEAEEAILGGIMLDPDAIARISARLVPEAFYISFHREIYRATLQLYGQGKPTDLLSVINWLSDRNLLATVGGRNKLATLVDRTVSAVNIDALTELVMEKYFRRQLIKVGAEIMELGYETETELPIILDRSEQKIFSLSHQTFSSNTEHNSTIAVNAYSEIESITPIYRTGIHELDKLIVGFEGGHLTILAGRPSMGKSFVSLFLALQMILLHNRSVVIFSLEMTKKQLEYRLWSLMSVTPAYQYLGLVPLKCDRIRKHRSGDLPLADWEIVSIAKISGVATDLPLYINDSRGITVSQIASECRQIKAKEGQLGLVIVDYLQMMAAQDFKGGGNRSYELGDVARGLYKMAGELDVPVLALSQISRGVDNRQCKRPMMSDLSQSGILEMVADNIIFAYRDEYYNPNTDLQGILELIVGKSRHGMTGTATVFFDKSYGILKNLESV</sequence>
<proteinExistence type="inferred from homology"/>
<dbReference type="GO" id="GO:0005829">
    <property type="term" value="C:cytosol"/>
    <property type="evidence" value="ECO:0007669"/>
    <property type="project" value="TreeGrafter"/>
</dbReference>
<comment type="function">
    <text evidence="13">The main replicative DNA helicase, it participates in initiation and elongation during chromosome replication. Travels ahead of the DNA replisome, separating dsDNA into templates for DNA synthesis. A processive ATP-dependent 5'-3' DNA helicase it has DNA-dependent ATPase activity.</text>
</comment>
<dbReference type="InterPro" id="IPR027417">
    <property type="entry name" value="P-loop_NTPase"/>
</dbReference>
<evidence type="ECO:0000256" key="9">
    <source>
        <dbReference type="ARBA" id="ARBA00023125"/>
    </source>
</evidence>
<dbReference type="Gene3D" id="1.10.860.10">
    <property type="entry name" value="DNAb Helicase, Chain A"/>
    <property type="match status" value="1"/>
</dbReference>
<evidence type="ECO:0000313" key="15">
    <source>
        <dbReference type="EMBL" id="KYC34885.1"/>
    </source>
</evidence>
<dbReference type="AlphaFoldDB" id="A0A139WR10"/>
<dbReference type="InterPro" id="IPR007692">
    <property type="entry name" value="DNA_helicase_DnaB"/>
</dbReference>
<comment type="caution">
    <text evidence="15">The sequence shown here is derived from an EMBL/GenBank/DDBJ whole genome shotgun (WGS) entry which is preliminary data.</text>
</comment>
<dbReference type="NCBIfam" id="TIGR00665">
    <property type="entry name" value="DnaB"/>
    <property type="match status" value="1"/>
</dbReference>
<evidence type="ECO:0000256" key="12">
    <source>
        <dbReference type="NCBIfam" id="TIGR00665"/>
    </source>
</evidence>
<dbReference type="STRING" id="128403.WA1_50120"/>
<accession>A0A139WR10</accession>
<evidence type="ECO:0000256" key="4">
    <source>
        <dbReference type="ARBA" id="ARBA00022705"/>
    </source>
</evidence>
<dbReference type="PROSITE" id="PS51199">
    <property type="entry name" value="SF4_HELICASE"/>
    <property type="match status" value="1"/>
</dbReference>
<dbReference type="InterPro" id="IPR036185">
    <property type="entry name" value="DNA_heli_DnaB-like_N_sf"/>
</dbReference>
<dbReference type="EMBL" id="ANNX02000064">
    <property type="protein sequence ID" value="KYC34885.1"/>
    <property type="molecule type" value="Genomic_DNA"/>
</dbReference>
<comment type="similarity">
    <text evidence="1 13">Belongs to the helicase family. DnaB subfamily.</text>
</comment>
<dbReference type="EC" id="5.6.2.3" evidence="12 13"/>
<evidence type="ECO:0000313" key="16">
    <source>
        <dbReference type="Proteomes" id="UP000076925"/>
    </source>
</evidence>